<dbReference type="OrthoDB" id="9776801at2"/>
<feature type="compositionally biased region" description="Low complexity" evidence="2">
    <location>
        <begin position="21"/>
        <end position="31"/>
    </location>
</feature>
<dbReference type="InterPro" id="IPR018389">
    <property type="entry name" value="DctP_fam"/>
</dbReference>
<sequence length="354" mass="38391">MTGAVATVVLASMMLAGCGSAGNSKPSSGGASSAGGAGSQPAAGTAAKPEDKKPSLTFRLADTHPPDYPTVMGDKKFAELVSQKTNGRIKIDVYPSSQLGEEKAVVEQVQLGAIEFTRVSSGAVADFNKPMGVFSLPYIFDSEEHEWKFLNSADGNKLLDGMSGSKLIGLAYYDSGARHFYSRKPVKSVADIKGQKIRVIQNKINIDLVESLGASATPMPYGDVFSALQTGVIDAAENNWPSFDTSNHYSVAKNMILDGHQRVPELLMMSKAAFDKLSDEDKKIVKQAALDSVQYQRDEWKKFEKKSEEKIRAAGVTITEVKDVKPWQDAVKPAIDKYRAEFKDVLEAIDKARK</sequence>
<protein>
    <submittedName>
        <fullName evidence="4">TRAP transporter substrate-binding protein</fullName>
    </submittedName>
</protein>
<keyword evidence="5" id="KW-1185">Reference proteome</keyword>
<dbReference type="Gene3D" id="3.40.190.170">
    <property type="entry name" value="Bacterial extracellular solute-binding protein, family 7"/>
    <property type="match status" value="1"/>
</dbReference>
<dbReference type="PANTHER" id="PTHR33376">
    <property type="match status" value="1"/>
</dbReference>
<dbReference type="EMBL" id="SIRE01000002">
    <property type="protein sequence ID" value="TBL81879.1"/>
    <property type="molecule type" value="Genomic_DNA"/>
</dbReference>
<reference evidence="4 5" key="1">
    <citation type="submission" date="2019-02" db="EMBL/GenBank/DDBJ databases">
        <title>Paenibacillus sp. nov., isolated from surface-sterilized tissue of Thalictrum simplex L.</title>
        <authorList>
            <person name="Tuo L."/>
        </authorList>
    </citation>
    <scope>NUCLEOTIDE SEQUENCE [LARGE SCALE GENOMIC DNA]</scope>
    <source>
        <strain evidence="4 5">N2SHLJ1</strain>
    </source>
</reference>
<dbReference type="GO" id="GO:0030288">
    <property type="term" value="C:outer membrane-bounded periplasmic space"/>
    <property type="evidence" value="ECO:0007669"/>
    <property type="project" value="InterPro"/>
</dbReference>
<evidence type="ECO:0000256" key="1">
    <source>
        <dbReference type="ARBA" id="ARBA00022729"/>
    </source>
</evidence>
<gene>
    <name evidence="4" type="ORF">EYB31_01600</name>
</gene>
<dbReference type="CDD" id="cd13671">
    <property type="entry name" value="PBP2_TRAP_SBP_like_3"/>
    <property type="match status" value="1"/>
</dbReference>
<accession>A0A4Q9DXN3</accession>
<feature type="region of interest" description="Disordered" evidence="2">
    <location>
        <begin position="19"/>
        <end position="54"/>
    </location>
</feature>
<dbReference type="SUPFAM" id="SSF53850">
    <property type="entry name" value="Periplasmic binding protein-like II"/>
    <property type="match status" value="1"/>
</dbReference>
<dbReference type="AlphaFoldDB" id="A0A4Q9DXN3"/>
<evidence type="ECO:0000313" key="5">
    <source>
        <dbReference type="Proteomes" id="UP000293142"/>
    </source>
</evidence>
<feature type="chain" id="PRO_5020536398" evidence="3">
    <location>
        <begin position="22"/>
        <end position="354"/>
    </location>
</feature>
<organism evidence="4 5">
    <name type="scientific">Paenibacillus thalictri</name>
    <dbReference type="NCBI Taxonomy" id="2527873"/>
    <lineage>
        <taxon>Bacteria</taxon>
        <taxon>Bacillati</taxon>
        <taxon>Bacillota</taxon>
        <taxon>Bacilli</taxon>
        <taxon>Bacillales</taxon>
        <taxon>Paenibacillaceae</taxon>
        <taxon>Paenibacillus</taxon>
    </lineage>
</organism>
<dbReference type="PANTHER" id="PTHR33376:SF2">
    <property type="entry name" value="DICARBOXYLATE-BINDING PERIPLASMIC PROTEIN"/>
    <property type="match status" value="1"/>
</dbReference>
<dbReference type="InterPro" id="IPR004682">
    <property type="entry name" value="TRAP_DctP"/>
</dbReference>
<dbReference type="InterPro" id="IPR038404">
    <property type="entry name" value="TRAP_DctP_sf"/>
</dbReference>
<name>A0A4Q9DXN3_9BACL</name>
<dbReference type="GO" id="GO:0055085">
    <property type="term" value="P:transmembrane transport"/>
    <property type="evidence" value="ECO:0007669"/>
    <property type="project" value="InterPro"/>
</dbReference>
<dbReference type="NCBIfam" id="NF037995">
    <property type="entry name" value="TRAP_S1"/>
    <property type="match status" value="1"/>
</dbReference>
<evidence type="ECO:0000256" key="3">
    <source>
        <dbReference type="SAM" id="SignalP"/>
    </source>
</evidence>
<dbReference type="NCBIfam" id="TIGR00787">
    <property type="entry name" value="dctP"/>
    <property type="match status" value="1"/>
</dbReference>
<dbReference type="Proteomes" id="UP000293142">
    <property type="component" value="Unassembled WGS sequence"/>
</dbReference>
<comment type="caution">
    <text evidence="4">The sequence shown here is derived from an EMBL/GenBank/DDBJ whole genome shotgun (WGS) entry which is preliminary data.</text>
</comment>
<feature type="signal peptide" evidence="3">
    <location>
        <begin position="1"/>
        <end position="21"/>
    </location>
</feature>
<keyword evidence="1 3" id="KW-0732">Signal</keyword>
<evidence type="ECO:0000313" key="4">
    <source>
        <dbReference type="EMBL" id="TBL81879.1"/>
    </source>
</evidence>
<evidence type="ECO:0000256" key="2">
    <source>
        <dbReference type="SAM" id="MobiDB-lite"/>
    </source>
</evidence>
<proteinExistence type="predicted"/>
<dbReference type="GO" id="GO:0030246">
    <property type="term" value="F:carbohydrate binding"/>
    <property type="evidence" value="ECO:0007669"/>
    <property type="project" value="TreeGrafter"/>
</dbReference>
<dbReference type="PIRSF" id="PIRSF006470">
    <property type="entry name" value="DctB"/>
    <property type="match status" value="1"/>
</dbReference>
<dbReference type="Pfam" id="PF03480">
    <property type="entry name" value="DctP"/>
    <property type="match status" value="1"/>
</dbReference>